<dbReference type="SUPFAM" id="SSF57756">
    <property type="entry name" value="Retrovirus zinc finger-like domains"/>
    <property type="match status" value="1"/>
</dbReference>
<name>A0A2P6RIR0_ROSCH</name>
<keyword evidence="3" id="KW-1185">Reference proteome</keyword>
<dbReference type="GO" id="GO:0003676">
    <property type="term" value="F:nucleic acid binding"/>
    <property type="evidence" value="ECO:0007669"/>
    <property type="project" value="InterPro"/>
</dbReference>
<reference evidence="2 3" key="1">
    <citation type="journal article" date="2018" name="Nat. Genet.">
        <title>The Rosa genome provides new insights in the design of modern roses.</title>
        <authorList>
            <person name="Bendahmane M."/>
        </authorList>
    </citation>
    <scope>NUCLEOTIDE SEQUENCE [LARGE SCALE GENOMIC DNA]</scope>
    <source>
        <strain evidence="3">cv. Old Blush</strain>
    </source>
</reference>
<evidence type="ECO:0000313" key="3">
    <source>
        <dbReference type="Proteomes" id="UP000238479"/>
    </source>
</evidence>
<feature type="compositionally biased region" description="Polar residues" evidence="1">
    <location>
        <begin position="47"/>
        <end position="61"/>
    </location>
</feature>
<sequence>MKRIKEPGEGKAPPAPDASKLSRNLYGTKMTCMICKQKGHNKRGCSTIKNQSQQDEGSSKGNKAPKKQQAKRTTAPKGLRNVLKQIITSRRAWKKRKEAGETKSTRTAQASSSQREHRATEIASCTSSQNVQQPSSQFIEHSQTSSKWASF</sequence>
<gene>
    <name evidence="2" type="ORF">RchiOBHm_Chr2g0087761</name>
</gene>
<dbReference type="Gramene" id="PRQ46316">
    <property type="protein sequence ID" value="PRQ46316"/>
    <property type="gene ID" value="RchiOBHm_Chr2g0087761"/>
</dbReference>
<proteinExistence type="predicted"/>
<dbReference type="EMBL" id="PDCK01000040">
    <property type="protein sequence ID" value="PRQ46316.1"/>
    <property type="molecule type" value="Genomic_DNA"/>
</dbReference>
<dbReference type="Proteomes" id="UP000238479">
    <property type="component" value="Chromosome 2"/>
</dbReference>
<feature type="compositionally biased region" description="Polar residues" evidence="1">
    <location>
        <begin position="123"/>
        <end position="151"/>
    </location>
</feature>
<protein>
    <submittedName>
        <fullName evidence="2">Putative transcription factor interactor and regulator CCHC(Zn) family</fullName>
    </submittedName>
</protein>
<dbReference type="InterPro" id="IPR036875">
    <property type="entry name" value="Znf_CCHC_sf"/>
</dbReference>
<organism evidence="2 3">
    <name type="scientific">Rosa chinensis</name>
    <name type="common">China rose</name>
    <dbReference type="NCBI Taxonomy" id="74649"/>
    <lineage>
        <taxon>Eukaryota</taxon>
        <taxon>Viridiplantae</taxon>
        <taxon>Streptophyta</taxon>
        <taxon>Embryophyta</taxon>
        <taxon>Tracheophyta</taxon>
        <taxon>Spermatophyta</taxon>
        <taxon>Magnoliopsida</taxon>
        <taxon>eudicotyledons</taxon>
        <taxon>Gunneridae</taxon>
        <taxon>Pentapetalae</taxon>
        <taxon>rosids</taxon>
        <taxon>fabids</taxon>
        <taxon>Rosales</taxon>
        <taxon>Rosaceae</taxon>
        <taxon>Rosoideae</taxon>
        <taxon>Rosoideae incertae sedis</taxon>
        <taxon>Rosa</taxon>
    </lineage>
</organism>
<dbReference type="GO" id="GO:0008270">
    <property type="term" value="F:zinc ion binding"/>
    <property type="evidence" value="ECO:0007669"/>
    <property type="project" value="InterPro"/>
</dbReference>
<comment type="caution">
    <text evidence="2">The sequence shown here is derived from an EMBL/GenBank/DDBJ whole genome shotgun (WGS) entry which is preliminary data.</text>
</comment>
<accession>A0A2P6RIR0</accession>
<feature type="region of interest" description="Disordered" evidence="1">
    <location>
        <begin position="1"/>
        <end position="22"/>
    </location>
</feature>
<evidence type="ECO:0000256" key="1">
    <source>
        <dbReference type="SAM" id="MobiDB-lite"/>
    </source>
</evidence>
<feature type="region of interest" description="Disordered" evidence="1">
    <location>
        <begin position="38"/>
        <end position="151"/>
    </location>
</feature>
<dbReference type="AlphaFoldDB" id="A0A2P6RIR0"/>
<evidence type="ECO:0000313" key="2">
    <source>
        <dbReference type="EMBL" id="PRQ46316.1"/>
    </source>
</evidence>